<reference evidence="1 2" key="1">
    <citation type="journal article" date="2014" name="Genome Announc.">
        <title>Draft genome sequences of six enterohepatic helicobacter species isolated from humans and one from rhesus macaques.</title>
        <authorList>
            <person name="Shen Z."/>
            <person name="Sheh A."/>
            <person name="Young S.K."/>
            <person name="Abouelliel A."/>
            <person name="Ward D.V."/>
            <person name="Earl A.M."/>
            <person name="Fox J.G."/>
        </authorList>
    </citation>
    <scope>NUCLEOTIDE SEQUENCE [LARGE SCALE GENOMIC DNA]</scope>
    <source>
        <strain evidence="1 2">ATCC 43879</strain>
    </source>
</reference>
<keyword evidence="2" id="KW-1185">Reference proteome</keyword>
<dbReference type="HOGENOM" id="CLU_2422886_0_0_7"/>
<comment type="caution">
    <text evidence="1">The sequence shown here is derived from an EMBL/GenBank/DDBJ whole genome shotgun (WGS) entry which is preliminary data.</text>
</comment>
<dbReference type="Proteomes" id="UP000005085">
    <property type="component" value="Unassembled WGS sequence"/>
</dbReference>
<evidence type="ECO:0000313" key="1">
    <source>
        <dbReference type="EMBL" id="EQM94789.1"/>
    </source>
</evidence>
<dbReference type="OrthoDB" id="5331370at2"/>
<dbReference type="EMBL" id="ACDN02000010">
    <property type="protein sequence ID" value="EQM94789.1"/>
    <property type="molecule type" value="Genomic_DNA"/>
</dbReference>
<dbReference type="RefSeq" id="WP_020995564.1">
    <property type="nucleotide sequence ID" value="NZ_KI392033.1"/>
</dbReference>
<sequence>MYKSDKGIISGKVERFKEYVDYKNIYDKFQYAYKAKLSSEFSKLALFDNFANKVIEFKDNLITAKIGNARIAKQKENIDSTELKGLLASYN</sequence>
<dbReference type="AlphaFoldDB" id="T5LPA3"/>
<name>T5LPA3_9HELI</name>
<accession>T5LPA3</accession>
<gene>
    <name evidence="1" type="ORF">HRAG_02450</name>
</gene>
<proteinExistence type="predicted"/>
<protein>
    <submittedName>
        <fullName evidence="1">Uncharacterized protein</fullName>
    </submittedName>
</protein>
<evidence type="ECO:0000313" key="2">
    <source>
        <dbReference type="Proteomes" id="UP000005085"/>
    </source>
</evidence>
<organism evidence="1 2">
    <name type="scientific">Helicobacter bilis ATCC 43879</name>
    <dbReference type="NCBI Taxonomy" id="613026"/>
    <lineage>
        <taxon>Bacteria</taxon>
        <taxon>Pseudomonadati</taxon>
        <taxon>Campylobacterota</taxon>
        <taxon>Epsilonproteobacteria</taxon>
        <taxon>Campylobacterales</taxon>
        <taxon>Helicobacteraceae</taxon>
        <taxon>Helicobacter</taxon>
    </lineage>
</organism>